<proteinExistence type="predicted"/>
<dbReference type="PANTHER" id="PTHR10155">
    <property type="entry name" value="PHOSPHATIDYLINOSITOL 3-KINASE REGULATORY SUBUNIT"/>
    <property type="match status" value="1"/>
</dbReference>
<keyword evidence="3" id="KW-0175">Coiled coil</keyword>
<evidence type="ECO:0000259" key="5">
    <source>
        <dbReference type="PROSITE" id="PS50001"/>
    </source>
</evidence>
<protein>
    <recommendedName>
        <fullName evidence="5">SH2 domain-containing protein</fullName>
    </recommendedName>
</protein>
<reference evidence="6 7" key="1">
    <citation type="submission" date="2018-04" db="EMBL/GenBank/DDBJ databases">
        <title>The genome of golden apple snail Pomacea canaliculata provides insight into stress tolerance and invasive adaptation.</title>
        <authorList>
            <person name="Liu C."/>
            <person name="Liu B."/>
            <person name="Ren Y."/>
            <person name="Zhang Y."/>
            <person name="Wang H."/>
            <person name="Li S."/>
            <person name="Jiang F."/>
            <person name="Yin L."/>
            <person name="Zhang G."/>
            <person name="Qian W."/>
            <person name="Fan W."/>
        </authorList>
    </citation>
    <scope>NUCLEOTIDE SEQUENCE [LARGE SCALE GENOMIC DNA]</scope>
    <source>
        <strain evidence="6">SZHN2017</strain>
        <tissue evidence="6">Muscle</tissue>
    </source>
</reference>
<dbReference type="STRING" id="400727.A0A2T7NNL3"/>
<evidence type="ECO:0000256" key="4">
    <source>
        <dbReference type="SAM" id="MobiDB-lite"/>
    </source>
</evidence>
<dbReference type="AlphaFoldDB" id="A0A2T7NNL3"/>
<dbReference type="GO" id="GO:0046935">
    <property type="term" value="F:1-phosphatidylinositol-3-kinase regulator activity"/>
    <property type="evidence" value="ECO:0007669"/>
    <property type="project" value="TreeGrafter"/>
</dbReference>
<dbReference type="InterPro" id="IPR000980">
    <property type="entry name" value="SH2"/>
</dbReference>
<sequence length="507" mass="58114">MAAASKSHVDKDSLPANGLKEAQQQPYHVCVDSAKLDQPWFWPAIPREEAEQQLDGRPDGSFQIRKSSVKGNFTLVVRKNGDNSCIRIIHHKGQYGLPHSDLNFPSLSKFVEYYRNHSFASFNKHLDICLQDPVFKEIKASGGEQYAVFKELYDLCQEELSAHTRLSVLGTQRKELDKNVKMYQVMLPALRVVQKMYHEQLRLQEKADPSISLDNGIRLEDSNKNSPESSEAEEEEEIEEFLMNQDISMVAPEEKVVEKANEKDVERQLSAEEEKSLTANTRLMMTRLSDLAEKYKSIQSCLEANRLQLRDLDTEVKSVEGSILRMEKQHEELTRQLVELGCEREYLYLVLEPRVATQEFDRSFWLVDCSREEAVERLRGFPHGAFLVRPKEKRQFPYVLSIVVASNDDEVGSVQHCYVVHPRGRGFGFNAPLAVFHSLDQLVLRHQYVSLKYYFKDLDVPLAFPIGCQDLFRQSSQPDDSRSHLTDGHYANASALQLAEAEDSIEV</sequence>
<dbReference type="GO" id="GO:0046854">
    <property type="term" value="P:phosphatidylinositol phosphate biosynthetic process"/>
    <property type="evidence" value="ECO:0007669"/>
    <property type="project" value="TreeGrafter"/>
</dbReference>
<evidence type="ECO:0000313" key="6">
    <source>
        <dbReference type="EMBL" id="PVD22736.1"/>
    </source>
</evidence>
<dbReference type="OMA" id="AQPHEKN"/>
<dbReference type="Gene3D" id="3.30.505.10">
    <property type="entry name" value="SH2 domain"/>
    <property type="match status" value="2"/>
</dbReference>
<feature type="coiled-coil region" evidence="3">
    <location>
        <begin position="309"/>
        <end position="343"/>
    </location>
</feature>
<dbReference type="Proteomes" id="UP000245119">
    <property type="component" value="Linkage Group LG10"/>
</dbReference>
<dbReference type="SMART" id="SM00252">
    <property type="entry name" value="SH2"/>
    <property type="match status" value="2"/>
</dbReference>
<gene>
    <name evidence="6" type="ORF">C0Q70_15992</name>
</gene>
<dbReference type="SUPFAM" id="SSF55550">
    <property type="entry name" value="SH2 domain"/>
    <property type="match status" value="2"/>
</dbReference>
<dbReference type="PRINTS" id="PR00401">
    <property type="entry name" value="SH2DOMAIN"/>
</dbReference>
<feature type="domain" description="SH2" evidence="5">
    <location>
        <begin position="40"/>
        <end position="134"/>
    </location>
</feature>
<comment type="caution">
    <text evidence="6">The sequence shown here is derived from an EMBL/GenBank/DDBJ whole genome shotgun (WGS) entry which is preliminary data.</text>
</comment>
<dbReference type="PROSITE" id="PS50001">
    <property type="entry name" value="SH2"/>
    <property type="match status" value="2"/>
</dbReference>
<keyword evidence="7" id="KW-1185">Reference proteome</keyword>
<feature type="region of interest" description="Disordered" evidence="4">
    <location>
        <begin position="212"/>
        <end position="238"/>
    </location>
</feature>
<keyword evidence="1 2" id="KW-0727">SH2 domain</keyword>
<evidence type="ECO:0000256" key="2">
    <source>
        <dbReference type="PROSITE-ProRule" id="PRU00191"/>
    </source>
</evidence>
<dbReference type="InterPro" id="IPR036860">
    <property type="entry name" value="SH2_dom_sf"/>
</dbReference>
<name>A0A2T7NNL3_POMCA</name>
<evidence type="ECO:0000313" key="7">
    <source>
        <dbReference type="Proteomes" id="UP000245119"/>
    </source>
</evidence>
<feature type="domain" description="SH2" evidence="5">
    <location>
        <begin position="359"/>
        <end position="462"/>
    </location>
</feature>
<dbReference type="Pfam" id="PF00017">
    <property type="entry name" value="SH2"/>
    <property type="match status" value="2"/>
</dbReference>
<dbReference type="OrthoDB" id="3175255at2759"/>
<accession>A0A2T7NNL3</accession>
<organism evidence="6 7">
    <name type="scientific">Pomacea canaliculata</name>
    <name type="common">Golden apple snail</name>
    <dbReference type="NCBI Taxonomy" id="400727"/>
    <lineage>
        <taxon>Eukaryota</taxon>
        <taxon>Metazoa</taxon>
        <taxon>Spiralia</taxon>
        <taxon>Lophotrochozoa</taxon>
        <taxon>Mollusca</taxon>
        <taxon>Gastropoda</taxon>
        <taxon>Caenogastropoda</taxon>
        <taxon>Architaenioglossa</taxon>
        <taxon>Ampullarioidea</taxon>
        <taxon>Ampullariidae</taxon>
        <taxon>Pomacea</taxon>
    </lineage>
</organism>
<dbReference type="GO" id="GO:0005942">
    <property type="term" value="C:phosphatidylinositol 3-kinase complex"/>
    <property type="evidence" value="ECO:0007669"/>
    <property type="project" value="TreeGrafter"/>
</dbReference>
<evidence type="ECO:0000256" key="3">
    <source>
        <dbReference type="SAM" id="Coils"/>
    </source>
</evidence>
<evidence type="ECO:0000256" key="1">
    <source>
        <dbReference type="ARBA" id="ARBA00022999"/>
    </source>
</evidence>
<dbReference type="PANTHER" id="PTHR10155:SF0">
    <property type="entry name" value="SUPPRESSOR OF CYTOKINE SIGNALING AT 36E, ISOFORM D"/>
    <property type="match status" value="1"/>
</dbReference>
<dbReference type="EMBL" id="PZQS01000010">
    <property type="protein sequence ID" value="PVD22736.1"/>
    <property type="molecule type" value="Genomic_DNA"/>
</dbReference>